<dbReference type="Bgee" id="ENSOANG00000049305">
    <property type="expression patterns" value="Expressed in endometrium and 2 other cell types or tissues"/>
</dbReference>
<dbReference type="GO" id="GO:0031624">
    <property type="term" value="F:ubiquitin conjugating enzyme binding"/>
    <property type="evidence" value="ECO:0000318"/>
    <property type="project" value="GO_Central"/>
</dbReference>
<feature type="domain" description="RING-type" evidence="19">
    <location>
        <begin position="1"/>
        <end position="206"/>
    </location>
</feature>
<dbReference type="InterPro" id="IPR054694">
    <property type="entry name" value="Parkin-like_IBR"/>
</dbReference>
<keyword evidence="21" id="KW-1185">Reference proteome</keyword>
<comment type="subcellular location">
    <subcellularLocation>
        <location evidence="3">Cytoplasm</location>
        <location evidence="3">Cytosol</location>
    </subcellularLocation>
    <subcellularLocation>
        <location evidence="2">Mitochondrion</location>
    </subcellularLocation>
</comment>
<keyword evidence="8" id="KW-0808">Transferase</keyword>
<evidence type="ECO:0000259" key="19">
    <source>
        <dbReference type="PROSITE" id="PS51873"/>
    </source>
</evidence>
<dbReference type="PRINTS" id="PR01475">
    <property type="entry name" value="PARKIN"/>
</dbReference>
<evidence type="ECO:0000256" key="3">
    <source>
        <dbReference type="ARBA" id="ARBA00004514"/>
    </source>
</evidence>
<evidence type="ECO:0000256" key="18">
    <source>
        <dbReference type="ARBA" id="ARBA00029536"/>
    </source>
</evidence>
<dbReference type="GO" id="GO:0005829">
    <property type="term" value="C:cytosol"/>
    <property type="evidence" value="ECO:0000318"/>
    <property type="project" value="GO_Central"/>
</dbReference>
<name>A0A6I8NR03_ORNAN</name>
<evidence type="ECO:0000256" key="6">
    <source>
        <dbReference type="ARBA" id="ARBA00022490"/>
    </source>
</evidence>
<reference evidence="20" key="2">
    <citation type="submission" date="2025-08" db="UniProtKB">
        <authorList>
            <consortium name="Ensembl"/>
        </authorList>
    </citation>
    <scope>IDENTIFICATION</scope>
    <source>
        <strain evidence="20">Glennie</strain>
    </source>
</reference>
<sequence>MKEVSCRVPLLYPNSPWSRKALQRGTKWRCVREGLLILTNSSTSRDSPTIQLVLHLNHQLIRCEESHAVTQRDQTHGCRRQRKEIICGMIITDVVSGFFFYQFEFCHDCREEDHEGECNSVFEASGAEAQGYSVDEQVIEVACWEEASKDTIKKTTKLCPHCQIPVEKNGEGCMHMKCPQPQCKFEWCWTCGLEWNRNCMGDDWFD</sequence>
<accession>A0A6I8NR03</accession>
<keyword evidence="13" id="KW-0862">Zinc</keyword>
<evidence type="ECO:0000256" key="14">
    <source>
        <dbReference type="ARBA" id="ARBA00022843"/>
    </source>
</evidence>
<dbReference type="GO" id="GO:0005739">
    <property type="term" value="C:mitochondrion"/>
    <property type="evidence" value="ECO:0007669"/>
    <property type="project" value="UniProtKB-SubCell"/>
</dbReference>
<evidence type="ECO:0000256" key="17">
    <source>
        <dbReference type="ARBA" id="ARBA00029442"/>
    </source>
</evidence>
<dbReference type="Ensembl" id="ENSOANT00000052558.1">
    <property type="protein sequence ID" value="ENSOANP00000043455.1"/>
    <property type="gene ID" value="ENSOANG00000049305.1"/>
</dbReference>
<reference evidence="20 21" key="1">
    <citation type="journal article" date="2008" name="Nature">
        <title>Genome analysis of the platypus reveals unique signatures of evolution.</title>
        <authorList>
            <person name="Warren W.C."/>
            <person name="Hillier L.W."/>
            <person name="Marshall Graves J.A."/>
            <person name="Birney E."/>
            <person name="Ponting C.P."/>
            <person name="Grutzner F."/>
            <person name="Belov K."/>
            <person name="Miller W."/>
            <person name="Clarke L."/>
            <person name="Chinwalla A.T."/>
            <person name="Yang S.P."/>
            <person name="Heger A."/>
            <person name="Locke D.P."/>
            <person name="Miethke P."/>
            <person name="Waters P.D."/>
            <person name="Veyrunes F."/>
            <person name="Fulton L."/>
            <person name="Fulton B."/>
            <person name="Graves T."/>
            <person name="Wallis J."/>
            <person name="Puente X.S."/>
            <person name="Lopez-Otin C."/>
            <person name="Ordonez G.R."/>
            <person name="Eichler E.E."/>
            <person name="Chen L."/>
            <person name="Cheng Z."/>
            <person name="Deakin J.E."/>
            <person name="Alsop A."/>
            <person name="Thompson K."/>
            <person name="Kirby P."/>
            <person name="Papenfuss A.T."/>
            <person name="Wakefield M.J."/>
            <person name="Olender T."/>
            <person name="Lancet D."/>
            <person name="Huttley G.A."/>
            <person name="Smit A.F."/>
            <person name="Pask A."/>
            <person name="Temple-Smith P."/>
            <person name="Batzer M.A."/>
            <person name="Walker J.A."/>
            <person name="Konkel M.K."/>
            <person name="Harris R.S."/>
            <person name="Whittington C.M."/>
            <person name="Wong E.S."/>
            <person name="Gemmell N.J."/>
            <person name="Buschiazzo E."/>
            <person name="Vargas Jentzsch I.M."/>
            <person name="Merkel A."/>
            <person name="Schmitz J."/>
            <person name="Zemann A."/>
            <person name="Churakov G."/>
            <person name="Kriegs J.O."/>
            <person name="Brosius J."/>
            <person name="Murchison E.P."/>
            <person name="Sachidanandam R."/>
            <person name="Smith C."/>
            <person name="Hannon G.J."/>
            <person name="Tsend-Ayush E."/>
            <person name="McMillan D."/>
            <person name="Attenborough R."/>
            <person name="Rens W."/>
            <person name="Ferguson-Smith M."/>
            <person name="Lefevre C.M."/>
            <person name="Sharp J.A."/>
            <person name="Nicholas K.R."/>
            <person name="Ray D.A."/>
            <person name="Kube M."/>
            <person name="Reinhardt R."/>
            <person name="Pringle T.H."/>
            <person name="Taylor J."/>
            <person name="Jones R.C."/>
            <person name="Nixon B."/>
            <person name="Dacheux J.L."/>
            <person name="Niwa H."/>
            <person name="Sekita Y."/>
            <person name="Huang X."/>
            <person name="Stark A."/>
            <person name="Kheradpour P."/>
            <person name="Kellis M."/>
            <person name="Flicek P."/>
            <person name="Chen Y."/>
            <person name="Webber C."/>
            <person name="Hardison R."/>
            <person name="Nelson J."/>
            <person name="Hallsworth-Pepin K."/>
            <person name="Delehaunty K."/>
            <person name="Markovic C."/>
            <person name="Minx P."/>
            <person name="Feng Y."/>
            <person name="Kremitzki C."/>
            <person name="Mitreva M."/>
            <person name="Glasscock J."/>
            <person name="Wylie T."/>
            <person name="Wohldmann P."/>
            <person name="Thiru P."/>
            <person name="Nhan M.N."/>
            <person name="Pohl C.S."/>
            <person name="Smith S.M."/>
            <person name="Hou S."/>
            <person name="Nefedov M."/>
            <person name="de Jong P.J."/>
            <person name="Renfree M.B."/>
            <person name="Mardis E.R."/>
            <person name="Wilson R.K."/>
        </authorList>
    </citation>
    <scope>NUCLEOTIDE SEQUENCE [LARGE SCALE GENOMIC DNA]</scope>
    <source>
        <strain evidence="20 21">Glennie</strain>
    </source>
</reference>
<dbReference type="GO" id="GO:0050804">
    <property type="term" value="P:modulation of chemical synaptic transmission"/>
    <property type="evidence" value="ECO:0000318"/>
    <property type="project" value="GO_Central"/>
</dbReference>
<dbReference type="InterPro" id="IPR047536">
    <property type="entry name" value="Rcat_RBR_parkin"/>
</dbReference>
<dbReference type="GO" id="GO:0010821">
    <property type="term" value="P:regulation of mitochondrion organization"/>
    <property type="evidence" value="ECO:0000318"/>
    <property type="project" value="GO_Central"/>
</dbReference>
<evidence type="ECO:0000256" key="13">
    <source>
        <dbReference type="ARBA" id="ARBA00022833"/>
    </source>
</evidence>
<dbReference type="GeneTree" id="ENSGT00390000011034"/>
<proteinExistence type="inferred from homology"/>
<dbReference type="Proteomes" id="UP000002279">
    <property type="component" value="Chromosome 4"/>
</dbReference>
<evidence type="ECO:0000256" key="1">
    <source>
        <dbReference type="ARBA" id="ARBA00001798"/>
    </source>
</evidence>
<keyword evidence="14" id="KW-0832">Ubl conjugation</keyword>
<dbReference type="GO" id="GO:0000151">
    <property type="term" value="C:ubiquitin ligase complex"/>
    <property type="evidence" value="ECO:0000318"/>
    <property type="project" value="GO_Central"/>
</dbReference>
<keyword evidence="16" id="KW-0496">Mitochondrion</keyword>
<keyword evidence="11" id="KW-0863">Zinc-finger</keyword>
<keyword evidence="9" id="KW-0479">Metal-binding</keyword>
<dbReference type="AlphaFoldDB" id="A0A6I8NR03"/>
<dbReference type="PROSITE" id="PS51873">
    <property type="entry name" value="TRIAD"/>
    <property type="match status" value="1"/>
</dbReference>
<organism evidence="20 21">
    <name type="scientific">Ornithorhynchus anatinus</name>
    <name type="common">Duckbill platypus</name>
    <dbReference type="NCBI Taxonomy" id="9258"/>
    <lineage>
        <taxon>Eukaryota</taxon>
        <taxon>Metazoa</taxon>
        <taxon>Chordata</taxon>
        <taxon>Craniata</taxon>
        <taxon>Vertebrata</taxon>
        <taxon>Euteleostomi</taxon>
        <taxon>Mammalia</taxon>
        <taxon>Monotremata</taxon>
        <taxon>Ornithorhynchidae</taxon>
        <taxon>Ornithorhynchus</taxon>
    </lineage>
</organism>
<evidence type="ECO:0000256" key="10">
    <source>
        <dbReference type="ARBA" id="ARBA00022737"/>
    </source>
</evidence>
<keyword evidence="10" id="KW-0677">Repeat</keyword>
<evidence type="ECO:0000256" key="2">
    <source>
        <dbReference type="ARBA" id="ARBA00004173"/>
    </source>
</evidence>
<dbReference type="GO" id="GO:0005783">
    <property type="term" value="C:endoplasmic reticulum"/>
    <property type="evidence" value="ECO:0000318"/>
    <property type="project" value="GO_Central"/>
</dbReference>
<dbReference type="GO" id="GO:1900407">
    <property type="term" value="P:regulation of cellular response to oxidative stress"/>
    <property type="evidence" value="ECO:0000318"/>
    <property type="project" value="GO_Central"/>
</dbReference>
<evidence type="ECO:0000256" key="15">
    <source>
        <dbReference type="ARBA" id="ARBA00023006"/>
    </source>
</evidence>
<keyword evidence="15" id="KW-0072">Autophagy</keyword>
<dbReference type="InterPro" id="IPR044066">
    <property type="entry name" value="TRIAD_supradom"/>
</dbReference>
<evidence type="ECO:0000256" key="16">
    <source>
        <dbReference type="ARBA" id="ARBA00023128"/>
    </source>
</evidence>
<dbReference type="Gene3D" id="1.20.120.1750">
    <property type="match status" value="1"/>
</dbReference>
<evidence type="ECO:0000256" key="7">
    <source>
        <dbReference type="ARBA" id="ARBA00022553"/>
    </source>
</evidence>
<keyword evidence="12" id="KW-0833">Ubl conjugation pathway</keyword>
<dbReference type="InParanoid" id="A0A6I8NR03"/>
<dbReference type="GO" id="GO:0061630">
    <property type="term" value="F:ubiquitin protein ligase activity"/>
    <property type="evidence" value="ECO:0000318"/>
    <property type="project" value="GO_Central"/>
</dbReference>
<evidence type="ECO:0000256" key="12">
    <source>
        <dbReference type="ARBA" id="ARBA00022786"/>
    </source>
</evidence>
<dbReference type="SUPFAM" id="SSF57850">
    <property type="entry name" value="RING/U-box"/>
    <property type="match status" value="1"/>
</dbReference>
<dbReference type="FunFam" id="1.20.120.1750:FF:000009">
    <property type="entry name" value="E3 ubiquitin-protein ligase parkin"/>
    <property type="match status" value="1"/>
</dbReference>
<dbReference type="CDD" id="cd20357">
    <property type="entry name" value="Rcat_RBR_parkin"/>
    <property type="match status" value="1"/>
</dbReference>
<reference evidence="20" key="3">
    <citation type="submission" date="2025-09" db="UniProtKB">
        <authorList>
            <consortium name="Ensembl"/>
        </authorList>
    </citation>
    <scope>IDENTIFICATION</scope>
    <source>
        <strain evidence="20">Glennie</strain>
    </source>
</reference>
<dbReference type="EC" id="2.3.2.31" evidence="5"/>
<evidence type="ECO:0000256" key="5">
    <source>
        <dbReference type="ARBA" id="ARBA00012251"/>
    </source>
</evidence>
<evidence type="ECO:0000256" key="4">
    <source>
        <dbReference type="ARBA" id="ARBA00004906"/>
    </source>
</evidence>
<dbReference type="GO" id="GO:0008270">
    <property type="term" value="F:zinc ion binding"/>
    <property type="evidence" value="ECO:0007669"/>
    <property type="project" value="UniProtKB-KW"/>
</dbReference>
<keyword evidence="6" id="KW-0963">Cytoplasm</keyword>
<dbReference type="InterPro" id="IPR003977">
    <property type="entry name" value="Parkin"/>
</dbReference>
<dbReference type="GO" id="GO:0042981">
    <property type="term" value="P:regulation of apoptotic process"/>
    <property type="evidence" value="ECO:0000318"/>
    <property type="project" value="GO_Central"/>
</dbReference>
<comment type="pathway">
    <text evidence="4">Protein modification; protein ubiquitination.</text>
</comment>
<dbReference type="GO" id="GO:0000423">
    <property type="term" value="P:mitophagy"/>
    <property type="evidence" value="ECO:0000318"/>
    <property type="project" value="GO_Central"/>
</dbReference>
<evidence type="ECO:0000256" key="9">
    <source>
        <dbReference type="ARBA" id="ARBA00022723"/>
    </source>
</evidence>
<comment type="catalytic activity">
    <reaction evidence="1">
        <text>[E2 ubiquitin-conjugating enzyme]-S-ubiquitinyl-L-cysteine + [acceptor protein]-L-lysine = [E2 ubiquitin-conjugating enzyme]-L-cysteine + [acceptor protein]-N(6)-ubiquitinyl-L-lysine.</text>
        <dbReference type="EC" id="2.3.2.31"/>
    </reaction>
</comment>
<evidence type="ECO:0000313" key="21">
    <source>
        <dbReference type="Proteomes" id="UP000002279"/>
    </source>
</evidence>
<evidence type="ECO:0000256" key="8">
    <source>
        <dbReference type="ARBA" id="ARBA00022679"/>
    </source>
</evidence>
<evidence type="ECO:0000313" key="20">
    <source>
        <dbReference type="Ensembl" id="ENSOANP00000043455.1"/>
    </source>
</evidence>
<dbReference type="GO" id="GO:0006511">
    <property type="term" value="P:ubiquitin-dependent protein catabolic process"/>
    <property type="evidence" value="ECO:0000318"/>
    <property type="project" value="GO_Central"/>
</dbReference>
<evidence type="ECO:0000256" key="11">
    <source>
        <dbReference type="ARBA" id="ARBA00022771"/>
    </source>
</evidence>
<dbReference type="GO" id="GO:0005737">
    <property type="term" value="C:cytoplasm"/>
    <property type="evidence" value="ECO:0000318"/>
    <property type="project" value="GO_Central"/>
</dbReference>
<comment type="similarity">
    <text evidence="17">Belongs to the RBR family. Parkin subfamily.</text>
</comment>
<keyword evidence="7" id="KW-0597">Phosphoprotein</keyword>
<protein>
    <recommendedName>
        <fullName evidence="18">E3 ubiquitin-protein ligase parkin</fullName>
        <ecNumber evidence="5">2.3.2.31</ecNumber>
    </recommendedName>
</protein>
<dbReference type="Pfam" id="PF22605">
    <property type="entry name" value="IBR_2"/>
    <property type="match status" value="1"/>
</dbReference>
<dbReference type="GO" id="GO:0005794">
    <property type="term" value="C:Golgi apparatus"/>
    <property type="evidence" value="ECO:0000318"/>
    <property type="project" value="GO_Central"/>
</dbReference>